<name>A0A2T2NRE9_CORCC</name>
<dbReference type="InterPro" id="IPR013783">
    <property type="entry name" value="Ig-like_fold"/>
</dbReference>
<evidence type="ECO:0000256" key="10">
    <source>
        <dbReference type="ARBA" id="ARBA00023326"/>
    </source>
</evidence>
<dbReference type="Pfam" id="PF01915">
    <property type="entry name" value="Glyco_hydro_3_C"/>
    <property type="match status" value="1"/>
</dbReference>
<keyword evidence="10" id="KW-0624">Polysaccharide degradation</keyword>
<dbReference type="Gene3D" id="3.20.20.300">
    <property type="entry name" value="Glycoside hydrolase, family 3, N-terminal domain"/>
    <property type="match status" value="1"/>
</dbReference>
<dbReference type="PANTHER" id="PTHR42715:SF29">
    <property type="entry name" value="BETA-GLUCOSIDASE A-RELATED"/>
    <property type="match status" value="1"/>
</dbReference>
<dbReference type="OrthoDB" id="416222at2759"/>
<feature type="domain" description="Fibronectin type III-like" evidence="12">
    <location>
        <begin position="790"/>
        <end position="858"/>
    </location>
</feature>
<feature type="chain" id="PRO_5015557135" description="beta-glucosidase" evidence="11">
    <location>
        <begin position="17"/>
        <end position="874"/>
    </location>
</feature>
<evidence type="ECO:0000256" key="5">
    <source>
        <dbReference type="ARBA" id="ARBA00022729"/>
    </source>
</evidence>
<proteinExistence type="inferred from homology"/>
<dbReference type="Gene3D" id="2.60.40.10">
    <property type="entry name" value="Immunoglobulins"/>
    <property type="match status" value="1"/>
</dbReference>
<evidence type="ECO:0000256" key="7">
    <source>
        <dbReference type="ARBA" id="ARBA00023180"/>
    </source>
</evidence>
<dbReference type="FunFam" id="2.60.40.10:FF:001391">
    <property type="entry name" value="Beta-glucosidase"/>
    <property type="match status" value="1"/>
</dbReference>
<dbReference type="InterPro" id="IPR002772">
    <property type="entry name" value="Glyco_hydro_3_C"/>
</dbReference>
<keyword evidence="14" id="KW-1185">Reference proteome</keyword>
<dbReference type="InterPro" id="IPR050288">
    <property type="entry name" value="Cellulose_deg_GH3"/>
</dbReference>
<dbReference type="FunFam" id="3.40.50.1700:FF:000003">
    <property type="entry name" value="Probable beta-glucosidase"/>
    <property type="match status" value="1"/>
</dbReference>
<dbReference type="PRINTS" id="PR00133">
    <property type="entry name" value="GLHYDRLASE3"/>
</dbReference>
<dbReference type="EMBL" id="KZ678134">
    <property type="protein sequence ID" value="PSN67973.1"/>
    <property type="molecule type" value="Genomic_DNA"/>
</dbReference>
<evidence type="ECO:0000256" key="9">
    <source>
        <dbReference type="ARBA" id="ARBA00023295"/>
    </source>
</evidence>
<accession>A0A2T2NRE9</accession>
<evidence type="ECO:0000256" key="8">
    <source>
        <dbReference type="ARBA" id="ARBA00023277"/>
    </source>
</evidence>
<reference evidence="13 14" key="1">
    <citation type="journal article" date="2018" name="Front. Microbiol.">
        <title>Genome-Wide Analysis of Corynespora cassiicola Leaf Fall Disease Putative Effectors.</title>
        <authorList>
            <person name="Lopez D."/>
            <person name="Ribeiro S."/>
            <person name="Label P."/>
            <person name="Fumanal B."/>
            <person name="Venisse J.S."/>
            <person name="Kohler A."/>
            <person name="de Oliveira R.R."/>
            <person name="Labutti K."/>
            <person name="Lipzen A."/>
            <person name="Lail K."/>
            <person name="Bauer D."/>
            <person name="Ohm R.A."/>
            <person name="Barry K.W."/>
            <person name="Spatafora J."/>
            <person name="Grigoriev I.V."/>
            <person name="Martin F.M."/>
            <person name="Pujade-Renaud V."/>
        </authorList>
    </citation>
    <scope>NUCLEOTIDE SEQUENCE [LARGE SCALE GENOMIC DNA]</scope>
    <source>
        <strain evidence="13 14">Philippines</strain>
    </source>
</reference>
<dbReference type="Proteomes" id="UP000240883">
    <property type="component" value="Unassembled WGS sequence"/>
</dbReference>
<evidence type="ECO:0000256" key="4">
    <source>
        <dbReference type="ARBA" id="ARBA00012744"/>
    </source>
</evidence>
<comment type="catalytic activity">
    <reaction evidence="1">
        <text>Hydrolysis of terminal, non-reducing beta-D-glucosyl residues with release of beta-D-glucose.</text>
        <dbReference type="EC" id="3.2.1.21"/>
    </reaction>
</comment>
<evidence type="ECO:0000313" key="13">
    <source>
        <dbReference type="EMBL" id="PSN67973.1"/>
    </source>
</evidence>
<evidence type="ECO:0000256" key="6">
    <source>
        <dbReference type="ARBA" id="ARBA00022801"/>
    </source>
</evidence>
<protein>
    <recommendedName>
        <fullName evidence="4">beta-glucosidase</fullName>
        <ecNumber evidence="4">3.2.1.21</ecNumber>
    </recommendedName>
</protein>
<evidence type="ECO:0000256" key="2">
    <source>
        <dbReference type="ARBA" id="ARBA00004987"/>
    </source>
</evidence>
<comment type="pathway">
    <text evidence="2">Glycan metabolism; cellulose degradation.</text>
</comment>
<dbReference type="GO" id="GO:0009251">
    <property type="term" value="P:glucan catabolic process"/>
    <property type="evidence" value="ECO:0007669"/>
    <property type="project" value="TreeGrafter"/>
</dbReference>
<dbReference type="GO" id="GO:0008422">
    <property type="term" value="F:beta-glucosidase activity"/>
    <property type="evidence" value="ECO:0007669"/>
    <property type="project" value="UniProtKB-EC"/>
</dbReference>
<keyword evidence="5 11" id="KW-0732">Signal</keyword>
<gene>
    <name evidence="13" type="ORF">BS50DRAFT_675955</name>
</gene>
<dbReference type="InterPro" id="IPR036962">
    <property type="entry name" value="Glyco_hydro_3_N_sf"/>
</dbReference>
<dbReference type="STRING" id="1448308.A0A2T2NRE9"/>
<dbReference type="Gene3D" id="3.40.50.1700">
    <property type="entry name" value="Glycoside hydrolase family 3 C-terminal domain"/>
    <property type="match status" value="1"/>
</dbReference>
<evidence type="ECO:0000259" key="12">
    <source>
        <dbReference type="SMART" id="SM01217"/>
    </source>
</evidence>
<dbReference type="AlphaFoldDB" id="A0A2T2NRE9"/>
<evidence type="ECO:0000256" key="11">
    <source>
        <dbReference type="SAM" id="SignalP"/>
    </source>
</evidence>
<keyword evidence="8" id="KW-0119">Carbohydrate metabolism</keyword>
<sequence length="874" mass="94623">MLWLVQAFLAVGLADAQSFPNTTNPNNTSPGDLTDAYSPPYYPSPWIDGQAPGWEEAYAKAQAFVRQLTLLEKVNLTTGTGWMSEACVGNTGEIPRLGFRSLCLQDSPLGIRFADYVSAFPAGGTVAASWDRGEFYRRGYEMGMEHRGKGVDIQLGPAIGPLGRHPLGGRNWEGFSPDPVLSGIAVAETVKGIQDAGVIACTKHYIMNEQEHFRSPGNFKDEGFVDAISSNIDDKTLHELYLWPFADAVRAGTGAIMCSYNKINNSQACQNSWLQNHVLKGELGFQGMILSDWDAQHSGVASTLAGLDLTMPGDTDFNSGHSFWGANLTISVLNGTLPEWRLDDAASRILAAYYFVGRDKYAVPTNFNSWSRDTYGYKHAMAQERYGLINQKVDVRGEHFRSIRQAAAKSTVLLKNEGALPLTGREKFTGVFGYDAAENELGPNGCADRGCDNGTLAMGWGSGTADFPYLITPLEAIKYEVVSKGGVLQSVTNNWATSQIATVAKQATTSIVFVNAQSGEGYITFDGNMGDRNNMSIWDNGEVLVQNVSAYSNNTIVVIHSVGPVEIGSFYENPNVTAILWAGLPGQESGNAIADVLYGRVNPGGKLPFTFGRQASDYGPPVTYEPTNGNASVQDNFDEGVFIDYRAFDKNGIEPIYEFGFGLSYTTFEYSDLSVNKVAAGPYVPNTGLTTAAPNLSGNFSTDPADYQWPANLSYIDTYIFPYLNSTDLAEASGDIHYGVDVEYPEGAFDGSPQPKIPAGGAPGGNPQLYDVLFEVHATVTNTGDVAGDEVAQLYISLGGPEDPKVVLRNFDRLSIQPGQSATFTADITRRDLSNWDTVSQNWVISEYPKTVHVGSSSRTLPLTAELDTSEYSS</sequence>
<dbReference type="PANTHER" id="PTHR42715">
    <property type="entry name" value="BETA-GLUCOSIDASE"/>
    <property type="match status" value="1"/>
</dbReference>
<dbReference type="SUPFAM" id="SSF52279">
    <property type="entry name" value="Beta-D-glucan exohydrolase, C-terminal domain"/>
    <property type="match status" value="1"/>
</dbReference>
<dbReference type="InterPro" id="IPR001764">
    <property type="entry name" value="Glyco_hydro_3_N"/>
</dbReference>
<feature type="signal peptide" evidence="11">
    <location>
        <begin position="1"/>
        <end position="16"/>
    </location>
</feature>
<dbReference type="EC" id="3.2.1.21" evidence="4"/>
<dbReference type="InterPro" id="IPR017853">
    <property type="entry name" value="GH"/>
</dbReference>
<comment type="similarity">
    <text evidence="3">Belongs to the glycosyl hydrolase 3 family.</text>
</comment>
<dbReference type="SMART" id="SM01217">
    <property type="entry name" value="Fn3_like"/>
    <property type="match status" value="1"/>
</dbReference>
<dbReference type="SUPFAM" id="SSF51445">
    <property type="entry name" value="(Trans)glycosidases"/>
    <property type="match status" value="1"/>
</dbReference>
<dbReference type="Pfam" id="PF14310">
    <property type="entry name" value="Fn3-like"/>
    <property type="match status" value="1"/>
</dbReference>
<dbReference type="Pfam" id="PF00933">
    <property type="entry name" value="Glyco_hydro_3"/>
    <property type="match status" value="1"/>
</dbReference>
<dbReference type="InterPro" id="IPR026891">
    <property type="entry name" value="Fn3-like"/>
</dbReference>
<keyword evidence="7" id="KW-0325">Glycoprotein</keyword>
<organism evidence="13 14">
    <name type="scientific">Corynespora cassiicola Philippines</name>
    <dbReference type="NCBI Taxonomy" id="1448308"/>
    <lineage>
        <taxon>Eukaryota</taxon>
        <taxon>Fungi</taxon>
        <taxon>Dikarya</taxon>
        <taxon>Ascomycota</taxon>
        <taxon>Pezizomycotina</taxon>
        <taxon>Dothideomycetes</taxon>
        <taxon>Pleosporomycetidae</taxon>
        <taxon>Pleosporales</taxon>
        <taxon>Corynesporascaceae</taxon>
        <taxon>Corynespora</taxon>
    </lineage>
</organism>
<evidence type="ECO:0000256" key="3">
    <source>
        <dbReference type="ARBA" id="ARBA00005336"/>
    </source>
</evidence>
<evidence type="ECO:0000256" key="1">
    <source>
        <dbReference type="ARBA" id="ARBA00000448"/>
    </source>
</evidence>
<evidence type="ECO:0000313" key="14">
    <source>
        <dbReference type="Proteomes" id="UP000240883"/>
    </source>
</evidence>
<keyword evidence="6" id="KW-0378">Hydrolase</keyword>
<keyword evidence="9" id="KW-0326">Glycosidase</keyword>
<dbReference type="InterPro" id="IPR036881">
    <property type="entry name" value="Glyco_hydro_3_C_sf"/>
</dbReference>
<dbReference type="FunFam" id="3.20.20.300:FF:000002">
    <property type="entry name" value="Probable beta-glucosidase"/>
    <property type="match status" value="1"/>
</dbReference>